<protein>
    <submittedName>
        <fullName evidence="2">Uncharacterized protein</fullName>
    </submittedName>
</protein>
<dbReference type="InParanoid" id="A0A165YYC7"/>
<dbReference type="EMBL" id="KV427570">
    <property type="protein sequence ID" value="KZV77799.1"/>
    <property type="molecule type" value="Genomic_DNA"/>
</dbReference>
<keyword evidence="3" id="KW-1185">Reference proteome</keyword>
<evidence type="ECO:0000256" key="1">
    <source>
        <dbReference type="SAM" id="MobiDB-lite"/>
    </source>
</evidence>
<feature type="region of interest" description="Disordered" evidence="1">
    <location>
        <begin position="1"/>
        <end position="71"/>
    </location>
</feature>
<name>A0A165YYC7_EXIGL</name>
<dbReference type="Proteomes" id="UP000077266">
    <property type="component" value="Unassembled WGS sequence"/>
</dbReference>
<evidence type="ECO:0000313" key="2">
    <source>
        <dbReference type="EMBL" id="KZV77799.1"/>
    </source>
</evidence>
<proteinExistence type="predicted"/>
<sequence length="225" mass="24390">MDRRNGQERHELRGGAPAKDTPTHRTPAAPAAATSSARLMTRKVVASETPGAGSSGNAWNNDPAPKTQGRRAPARIAFPRARNPAVAHTYPGPLEHSQIQPDRISDHGTVNEGVFMPGAGETTARLALNSASTSGVTVTVALVDYESLVTFYEATSNLDGMTGVSHAAVRGRKEIDRVRRVLHDHDEAMRSIGLARKELRCLEDKIAARRREGEDERSERGEKEK</sequence>
<feature type="compositionally biased region" description="Low complexity" evidence="1">
    <location>
        <begin position="25"/>
        <end position="38"/>
    </location>
</feature>
<organism evidence="2 3">
    <name type="scientific">Exidia glandulosa HHB12029</name>
    <dbReference type="NCBI Taxonomy" id="1314781"/>
    <lineage>
        <taxon>Eukaryota</taxon>
        <taxon>Fungi</taxon>
        <taxon>Dikarya</taxon>
        <taxon>Basidiomycota</taxon>
        <taxon>Agaricomycotina</taxon>
        <taxon>Agaricomycetes</taxon>
        <taxon>Auriculariales</taxon>
        <taxon>Exidiaceae</taxon>
        <taxon>Exidia</taxon>
    </lineage>
</organism>
<feature type="compositionally biased region" description="Basic and acidic residues" evidence="1">
    <location>
        <begin position="1"/>
        <end position="13"/>
    </location>
</feature>
<gene>
    <name evidence="2" type="ORF">EXIGLDRAFT_784804</name>
</gene>
<reference evidence="2 3" key="1">
    <citation type="journal article" date="2016" name="Mol. Biol. Evol.">
        <title>Comparative Genomics of Early-Diverging Mushroom-Forming Fungi Provides Insights into the Origins of Lignocellulose Decay Capabilities.</title>
        <authorList>
            <person name="Nagy L.G."/>
            <person name="Riley R."/>
            <person name="Tritt A."/>
            <person name="Adam C."/>
            <person name="Daum C."/>
            <person name="Floudas D."/>
            <person name="Sun H."/>
            <person name="Yadav J.S."/>
            <person name="Pangilinan J."/>
            <person name="Larsson K.H."/>
            <person name="Matsuura K."/>
            <person name="Barry K."/>
            <person name="Labutti K."/>
            <person name="Kuo R."/>
            <person name="Ohm R.A."/>
            <person name="Bhattacharya S.S."/>
            <person name="Shirouzu T."/>
            <person name="Yoshinaga Y."/>
            <person name="Martin F.M."/>
            <person name="Grigoriev I.V."/>
            <person name="Hibbett D.S."/>
        </authorList>
    </citation>
    <scope>NUCLEOTIDE SEQUENCE [LARGE SCALE GENOMIC DNA]</scope>
    <source>
        <strain evidence="2 3">HHB12029</strain>
    </source>
</reference>
<accession>A0A165YYC7</accession>
<dbReference type="AlphaFoldDB" id="A0A165YYC7"/>
<evidence type="ECO:0000313" key="3">
    <source>
        <dbReference type="Proteomes" id="UP000077266"/>
    </source>
</evidence>